<dbReference type="GO" id="GO:0008270">
    <property type="term" value="F:zinc ion binding"/>
    <property type="evidence" value="ECO:0007669"/>
    <property type="project" value="InterPro"/>
</dbReference>
<dbReference type="EMBL" id="ASPP01020019">
    <property type="protein sequence ID" value="ETO14458.1"/>
    <property type="molecule type" value="Genomic_DNA"/>
</dbReference>
<evidence type="ECO:0000313" key="6">
    <source>
        <dbReference type="EMBL" id="ETO14458.1"/>
    </source>
</evidence>
<dbReference type="PANTHER" id="PTHR48106:SF13">
    <property type="entry name" value="QUINONE OXIDOREDUCTASE-RELATED"/>
    <property type="match status" value="1"/>
</dbReference>
<evidence type="ECO:0000256" key="2">
    <source>
        <dbReference type="ARBA" id="ARBA00023002"/>
    </source>
</evidence>
<dbReference type="InterPro" id="IPR013154">
    <property type="entry name" value="ADH-like_N"/>
</dbReference>
<dbReference type="InterPro" id="IPR011032">
    <property type="entry name" value="GroES-like_sf"/>
</dbReference>
<feature type="compositionally biased region" description="Basic and acidic residues" evidence="4">
    <location>
        <begin position="16"/>
        <end position="31"/>
    </location>
</feature>
<accession>X6MKC7</accession>
<dbReference type="Gene3D" id="3.40.50.720">
    <property type="entry name" value="NAD(P)-binding Rossmann-like Domain"/>
    <property type="match status" value="1"/>
</dbReference>
<reference evidence="6 7" key="1">
    <citation type="journal article" date="2013" name="Curr. Biol.">
        <title>The Genome of the Foraminiferan Reticulomyxa filosa.</title>
        <authorList>
            <person name="Glockner G."/>
            <person name="Hulsmann N."/>
            <person name="Schleicher M."/>
            <person name="Noegel A.A."/>
            <person name="Eichinger L."/>
            <person name="Gallinger C."/>
            <person name="Pawlowski J."/>
            <person name="Sierra R."/>
            <person name="Euteneuer U."/>
            <person name="Pillet L."/>
            <person name="Moustafa A."/>
            <person name="Platzer M."/>
            <person name="Groth M."/>
            <person name="Szafranski K."/>
            <person name="Schliwa M."/>
        </authorList>
    </citation>
    <scope>NUCLEOTIDE SEQUENCE [LARGE SCALE GENOMIC DNA]</scope>
</reference>
<feature type="region of interest" description="Disordered" evidence="4">
    <location>
        <begin position="1"/>
        <end position="31"/>
    </location>
</feature>
<evidence type="ECO:0000259" key="5">
    <source>
        <dbReference type="SMART" id="SM00829"/>
    </source>
</evidence>
<protein>
    <recommendedName>
        <fullName evidence="3">Probable quinone oxidoreductase</fullName>
    </recommendedName>
</protein>
<dbReference type="InterPro" id="IPR002364">
    <property type="entry name" value="Quin_OxRdtase/zeta-crystal_CS"/>
</dbReference>
<dbReference type="AlphaFoldDB" id="X6MKC7"/>
<dbReference type="PROSITE" id="PS01162">
    <property type="entry name" value="QOR_ZETA_CRYSTAL"/>
    <property type="match status" value="1"/>
</dbReference>
<evidence type="ECO:0000256" key="4">
    <source>
        <dbReference type="SAM" id="MobiDB-lite"/>
    </source>
</evidence>
<dbReference type="GO" id="GO:0005829">
    <property type="term" value="C:cytosol"/>
    <property type="evidence" value="ECO:0007669"/>
    <property type="project" value="TreeGrafter"/>
</dbReference>
<dbReference type="OrthoDB" id="48317at2759"/>
<organism evidence="6 7">
    <name type="scientific">Reticulomyxa filosa</name>
    <dbReference type="NCBI Taxonomy" id="46433"/>
    <lineage>
        <taxon>Eukaryota</taxon>
        <taxon>Sar</taxon>
        <taxon>Rhizaria</taxon>
        <taxon>Retaria</taxon>
        <taxon>Foraminifera</taxon>
        <taxon>Monothalamids</taxon>
        <taxon>Reticulomyxidae</taxon>
        <taxon>Reticulomyxa</taxon>
    </lineage>
</organism>
<gene>
    <name evidence="6" type="ORF">RFI_22909</name>
</gene>
<dbReference type="GO" id="GO:0070402">
    <property type="term" value="F:NADPH binding"/>
    <property type="evidence" value="ECO:0007669"/>
    <property type="project" value="TreeGrafter"/>
</dbReference>
<dbReference type="FunFam" id="3.40.50.720:FF:000053">
    <property type="entry name" value="Quinone oxidoreductase 1"/>
    <property type="match status" value="1"/>
</dbReference>
<evidence type="ECO:0000256" key="1">
    <source>
        <dbReference type="ARBA" id="ARBA00022857"/>
    </source>
</evidence>
<dbReference type="GO" id="GO:0035925">
    <property type="term" value="F:mRNA 3'-UTR AU-rich region binding"/>
    <property type="evidence" value="ECO:0007669"/>
    <property type="project" value="TreeGrafter"/>
</dbReference>
<dbReference type="Gene3D" id="3.90.180.10">
    <property type="entry name" value="Medium-chain alcohol dehydrogenases, catalytic domain"/>
    <property type="match status" value="1"/>
</dbReference>
<dbReference type="GO" id="GO:0003960">
    <property type="term" value="F:quinone reductase (NADPH) activity"/>
    <property type="evidence" value="ECO:0007669"/>
    <property type="project" value="InterPro"/>
</dbReference>
<dbReference type="PANTHER" id="PTHR48106">
    <property type="entry name" value="QUINONE OXIDOREDUCTASE PIG3-RELATED"/>
    <property type="match status" value="1"/>
</dbReference>
<sequence>MKKIRPQFVFSNSAEHPNKENTIEKDMATDESSNKRVLITVDEKDRGGPEKLKVTLGEIPVPSNSQVLIQVKACGVNFIDVYHRTGLYPGITEIGKEGAGVILAVGKQVEQFKVGQNTKELMVIPEPLLKTHKEKGYIYAAAIPLQGLTAHYLCRSVYDVGPNDTVLVHAGAGGTGGLLIQICKKILKCKCVITTVGSDDKAKVALQSGADYVINYEKEDFYEKVNLFTKGKGCNVVYDGVGKATWEKSLKCVSPLGRVVYFGNSSGKIPPIDPLELTKQGSVTLVRPNLAHFIATPEALQARAKELFEWIESQQLQIRIGAAIPLKNAAKAHQLIESRDTTGKIVLIP</sequence>
<dbReference type="Pfam" id="PF08240">
    <property type="entry name" value="ADH_N"/>
    <property type="match status" value="1"/>
</dbReference>
<dbReference type="InterPro" id="IPR036291">
    <property type="entry name" value="NAD(P)-bd_dom_sf"/>
</dbReference>
<dbReference type="SMART" id="SM00829">
    <property type="entry name" value="PKS_ER"/>
    <property type="match status" value="1"/>
</dbReference>
<dbReference type="SUPFAM" id="SSF50129">
    <property type="entry name" value="GroES-like"/>
    <property type="match status" value="1"/>
</dbReference>
<keyword evidence="7" id="KW-1185">Reference proteome</keyword>
<dbReference type="OMA" id="CDHTIDY"/>
<dbReference type="Pfam" id="PF13602">
    <property type="entry name" value="ADH_zinc_N_2"/>
    <property type="match status" value="1"/>
</dbReference>
<comment type="caution">
    <text evidence="6">The sequence shown here is derived from an EMBL/GenBank/DDBJ whole genome shotgun (WGS) entry which is preliminary data.</text>
</comment>
<feature type="domain" description="Enoyl reductase (ER)" evidence="5">
    <location>
        <begin position="47"/>
        <end position="347"/>
    </location>
</feature>
<keyword evidence="2" id="KW-0560">Oxidoreductase</keyword>
<dbReference type="InterPro" id="IPR020843">
    <property type="entry name" value="ER"/>
</dbReference>
<keyword evidence="1" id="KW-0521">NADP</keyword>
<proteinExistence type="predicted"/>
<dbReference type="Proteomes" id="UP000023152">
    <property type="component" value="Unassembled WGS sequence"/>
</dbReference>
<dbReference type="InterPro" id="IPR047618">
    <property type="entry name" value="QOR-like"/>
</dbReference>
<evidence type="ECO:0000256" key="3">
    <source>
        <dbReference type="ARBA" id="ARBA00070796"/>
    </source>
</evidence>
<dbReference type="SUPFAM" id="SSF51735">
    <property type="entry name" value="NAD(P)-binding Rossmann-fold domains"/>
    <property type="match status" value="1"/>
</dbReference>
<dbReference type="CDD" id="cd05286">
    <property type="entry name" value="QOR2"/>
    <property type="match status" value="1"/>
</dbReference>
<name>X6MKC7_RETFI</name>
<evidence type="ECO:0000313" key="7">
    <source>
        <dbReference type="Proteomes" id="UP000023152"/>
    </source>
</evidence>